<dbReference type="RefSeq" id="WP_101535267.1">
    <property type="nucleotide sequence ID" value="NZ_JBFHIU010000022.1"/>
</dbReference>
<dbReference type="Gene3D" id="1.10.10.10">
    <property type="entry name" value="Winged helix-like DNA-binding domain superfamily/Winged helix DNA-binding domain"/>
    <property type="match status" value="1"/>
</dbReference>
<evidence type="ECO:0000313" key="2">
    <source>
        <dbReference type="EMBL" id="PLW76026.1"/>
    </source>
</evidence>
<proteinExistence type="predicted"/>
<organism evidence="2 3">
    <name type="scientific">Cohaesibacter celericrescens</name>
    <dbReference type="NCBI Taxonomy" id="2067669"/>
    <lineage>
        <taxon>Bacteria</taxon>
        <taxon>Pseudomonadati</taxon>
        <taxon>Pseudomonadota</taxon>
        <taxon>Alphaproteobacteria</taxon>
        <taxon>Hyphomicrobiales</taxon>
        <taxon>Cohaesibacteraceae</taxon>
    </lineage>
</organism>
<dbReference type="InterPro" id="IPR039422">
    <property type="entry name" value="MarR/SlyA-like"/>
</dbReference>
<evidence type="ECO:0000259" key="1">
    <source>
        <dbReference type="PROSITE" id="PS50995"/>
    </source>
</evidence>
<dbReference type="SMART" id="SM00347">
    <property type="entry name" value="HTH_MARR"/>
    <property type="match status" value="1"/>
</dbReference>
<accession>A0A2N5XNA5</accession>
<keyword evidence="3" id="KW-1185">Reference proteome</keyword>
<dbReference type="Proteomes" id="UP000234881">
    <property type="component" value="Unassembled WGS sequence"/>
</dbReference>
<dbReference type="GO" id="GO:0003700">
    <property type="term" value="F:DNA-binding transcription factor activity"/>
    <property type="evidence" value="ECO:0007669"/>
    <property type="project" value="InterPro"/>
</dbReference>
<dbReference type="EMBL" id="PKUQ01000042">
    <property type="protein sequence ID" value="PLW76026.1"/>
    <property type="molecule type" value="Genomic_DNA"/>
</dbReference>
<dbReference type="InterPro" id="IPR000835">
    <property type="entry name" value="HTH_MarR-typ"/>
</dbReference>
<reference evidence="2 3" key="1">
    <citation type="submission" date="2018-01" db="EMBL/GenBank/DDBJ databases">
        <title>The draft genome sequence of Cohaesibacter sp. H1304.</title>
        <authorList>
            <person name="Wang N.-N."/>
            <person name="Du Z.-J."/>
        </authorList>
    </citation>
    <scope>NUCLEOTIDE SEQUENCE [LARGE SCALE GENOMIC DNA]</scope>
    <source>
        <strain evidence="2 3">H1304</strain>
    </source>
</reference>
<sequence>MPDVERTSLPDFDLMHFTPYRLAVAAQSLSEELAHQYKERFGISIPEWRVIVHVAHAGGASVRDIEARVGMEKSKVSRAATRLEQRGLVTKEMNAKDRRLIHLTLTDEGHAMMVELLPMAQAFQKEVEARLAENLGGLEAGLDRILQGVVK</sequence>
<dbReference type="SUPFAM" id="SSF46785">
    <property type="entry name" value="Winged helix' DNA-binding domain"/>
    <property type="match status" value="1"/>
</dbReference>
<dbReference type="PRINTS" id="PR00598">
    <property type="entry name" value="HTHMARR"/>
</dbReference>
<comment type="caution">
    <text evidence="2">The sequence shown here is derived from an EMBL/GenBank/DDBJ whole genome shotgun (WGS) entry which is preliminary data.</text>
</comment>
<dbReference type="PANTHER" id="PTHR33164:SF43">
    <property type="entry name" value="HTH-TYPE TRANSCRIPTIONAL REPRESSOR YETL"/>
    <property type="match status" value="1"/>
</dbReference>
<protein>
    <submittedName>
        <fullName evidence="2">MarR family transcriptional regulator</fullName>
    </submittedName>
</protein>
<dbReference type="OrthoDB" id="8906692at2"/>
<dbReference type="Pfam" id="PF12802">
    <property type="entry name" value="MarR_2"/>
    <property type="match status" value="1"/>
</dbReference>
<dbReference type="AlphaFoldDB" id="A0A2N5XNA5"/>
<gene>
    <name evidence="2" type="ORF">C0081_17845</name>
</gene>
<dbReference type="PANTHER" id="PTHR33164">
    <property type="entry name" value="TRANSCRIPTIONAL REGULATOR, MARR FAMILY"/>
    <property type="match status" value="1"/>
</dbReference>
<name>A0A2N5XNA5_9HYPH</name>
<feature type="domain" description="HTH marR-type" evidence="1">
    <location>
        <begin position="15"/>
        <end position="151"/>
    </location>
</feature>
<dbReference type="InterPro" id="IPR036390">
    <property type="entry name" value="WH_DNA-bd_sf"/>
</dbReference>
<dbReference type="PROSITE" id="PS50995">
    <property type="entry name" value="HTH_MARR_2"/>
    <property type="match status" value="1"/>
</dbReference>
<dbReference type="InterPro" id="IPR036388">
    <property type="entry name" value="WH-like_DNA-bd_sf"/>
</dbReference>
<dbReference type="GO" id="GO:0006950">
    <property type="term" value="P:response to stress"/>
    <property type="evidence" value="ECO:0007669"/>
    <property type="project" value="TreeGrafter"/>
</dbReference>
<evidence type="ECO:0000313" key="3">
    <source>
        <dbReference type="Proteomes" id="UP000234881"/>
    </source>
</evidence>